<accession>A0A7I4A7B0</accession>
<gene>
    <name evidence="1" type="primary">LOC112288915</name>
</gene>
<reference evidence="1" key="3">
    <citation type="submission" date="2020-12" db="UniProtKB">
        <authorList>
            <consortium name="EnsemblPlants"/>
        </authorList>
    </citation>
    <scope>IDENTIFICATION</scope>
</reference>
<dbReference type="EnsemblPlants" id="Pp3c11_1630V3.2">
    <property type="protein sequence ID" value="Pp3c11_1630V3.2"/>
    <property type="gene ID" value="Pp3c11_1630"/>
</dbReference>
<reference evidence="1 2" key="1">
    <citation type="journal article" date="2008" name="Science">
        <title>The Physcomitrella genome reveals evolutionary insights into the conquest of land by plants.</title>
        <authorList>
            <person name="Rensing S."/>
            <person name="Lang D."/>
            <person name="Zimmer A."/>
            <person name="Terry A."/>
            <person name="Salamov A."/>
            <person name="Shapiro H."/>
            <person name="Nishiyama T."/>
            <person name="Perroud P.-F."/>
            <person name="Lindquist E."/>
            <person name="Kamisugi Y."/>
            <person name="Tanahashi T."/>
            <person name="Sakakibara K."/>
            <person name="Fujita T."/>
            <person name="Oishi K."/>
            <person name="Shin-I T."/>
            <person name="Kuroki Y."/>
            <person name="Toyoda A."/>
            <person name="Suzuki Y."/>
            <person name="Hashimoto A."/>
            <person name="Yamaguchi K."/>
            <person name="Sugano A."/>
            <person name="Kohara Y."/>
            <person name="Fujiyama A."/>
            <person name="Anterola A."/>
            <person name="Aoki S."/>
            <person name="Ashton N."/>
            <person name="Barbazuk W.B."/>
            <person name="Barker E."/>
            <person name="Bennetzen J."/>
            <person name="Bezanilla M."/>
            <person name="Blankenship R."/>
            <person name="Cho S.H."/>
            <person name="Dutcher S."/>
            <person name="Estelle M."/>
            <person name="Fawcett J.A."/>
            <person name="Gundlach H."/>
            <person name="Hanada K."/>
            <person name="Heyl A."/>
            <person name="Hicks K.A."/>
            <person name="Hugh J."/>
            <person name="Lohr M."/>
            <person name="Mayer K."/>
            <person name="Melkozernov A."/>
            <person name="Murata T."/>
            <person name="Nelson D."/>
            <person name="Pils B."/>
            <person name="Prigge M."/>
            <person name="Reiss B."/>
            <person name="Renner T."/>
            <person name="Rombauts S."/>
            <person name="Rushton P."/>
            <person name="Sanderfoot A."/>
            <person name="Schween G."/>
            <person name="Shiu S.-H."/>
            <person name="Stueber K."/>
            <person name="Theodoulou F.L."/>
            <person name="Tu H."/>
            <person name="Van de Peer Y."/>
            <person name="Verrier P.J."/>
            <person name="Waters E."/>
            <person name="Wood A."/>
            <person name="Yang L."/>
            <person name="Cove D."/>
            <person name="Cuming A."/>
            <person name="Hasebe M."/>
            <person name="Lucas S."/>
            <person name="Mishler D.B."/>
            <person name="Reski R."/>
            <person name="Grigoriev I."/>
            <person name="Quatrano R.S."/>
            <person name="Boore J.L."/>
        </authorList>
    </citation>
    <scope>NUCLEOTIDE SEQUENCE [LARGE SCALE GENOMIC DNA]</scope>
    <source>
        <strain evidence="1 2">cv. Gransden 2004</strain>
    </source>
</reference>
<evidence type="ECO:0000313" key="2">
    <source>
        <dbReference type="Proteomes" id="UP000006727"/>
    </source>
</evidence>
<organism evidence="1 2">
    <name type="scientific">Physcomitrium patens</name>
    <name type="common">Spreading-leaved earth moss</name>
    <name type="synonym">Physcomitrella patens</name>
    <dbReference type="NCBI Taxonomy" id="3218"/>
    <lineage>
        <taxon>Eukaryota</taxon>
        <taxon>Viridiplantae</taxon>
        <taxon>Streptophyta</taxon>
        <taxon>Embryophyta</taxon>
        <taxon>Bryophyta</taxon>
        <taxon>Bryophytina</taxon>
        <taxon>Bryopsida</taxon>
        <taxon>Funariidae</taxon>
        <taxon>Funariales</taxon>
        <taxon>Funariaceae</taxon>
        <taxon>Physcomitrium</taxon>
    </lineage>
</organism>
<proteinExistence type="predicted"/>
<reference evidence="1 2" key="2">
    <citation type="journal article" date="2018" name="Plant J.">
        <title>The Physcomitrella patens chromosome-scale assembly reveals moss genome structure and evolution.</title>
        <authorList>
            <person name="Lang D."/>
            <person name="Ullrich K.K."/>
            <person name="Murat F."/>
            <person name="Fuchs J."/>
            <person name="Jenkins J."/>
            <person name="Haas F.B."/>
            <person name="Piednoel M."/>
            <person name="Gundlach H."/>
            <person name="Van Bel M."/>
            <person name="Meyberg R."/>
            <person name="Vives C."/>
            <person name="Morata J."/>
            <person name="Symeonidi A."/>
            <person name="Hiss M."/>
            <person name="Muchero W."/>
            <person name="Kamisugi Y."/>
            <person name="Saleh O."/>
            <person name="Blanc G."/>
            <person name="Decker E.L."/>
            <person name="van Gessel N."/>
            <person name="Grimwood J."/>
            <person name="Hayes R.D."/>
            <person name="Graham S.W."/>
            <person name="Gunter L.E."/>
            <person name="McDaniel S.F."/>
            <person name="Hoernstein S.N.W."/>
            <person name="Larsson A."/>
            <person name="Li F.W."/>
            <person name="Perroud P.F."/>
            <person name="Phillips J."/>
            <person name="Ranjan P."/>
            <person name="Rokshar D.S."/>
            <person name="Rothfels C.J."/>
            <person name="Schneider L."/>
            <person name="Shu S."/>
            <person name="Stevenson D.W."/>
            <person name="Thummler F."/>
            <person name="Tillich M."/>
            <person name="Villarreal Aguilar J.C."/>
            <person name="Widiez T."/>
            <person name="Wong G.K."/>
            <person name="Wymore A."/>
            <person name="Zhang Y."/>
            <person name="Zimmer A.D."/>
            <person name="Quatrano R.S."/>
            <person name="Mayer K.F.X."/>
            <person name="Goodstein D."/>
            <person name="Casacuberta J.M."/>
            <person name="Vandepoele K."/>
            <person name="Reski R."/>
            <person name="Cuming A.C."/>
            <person name="Tuskan G.A."/>
            <person name="Maumus F."/>
            <person name="Salse J."/>
            <person name="Schmutz J."/>
            <person name="Rensing S.A."/>
        </authorList>
    </citation>
    <scope>NUCLEOTIDE SEQUENCE [LARGE SCALE GENOMIC DNA]</scope>
    <source>
        <strain evidence="1 2">cv. Gransden 2004</strain>
    </source>
</reference>
<dbReference type="Gramene" id="Pp3c11_1630V3.2">
    <property type="protein sequence ID" value="Pp3c11_1630V3.2"/>
    <property type="gene ID" value="Pp3c11_1630"/>
</dbReference>
<dbReference type="AlphaFoldDB" id="A0A7I4A7B0"/>
<dbReference type="InParanoid" id="A0A7I4A7B0"/>
<name>A0A7I4A7B0_PHYPA</name>
<sequence length="142" mass="15459">MPIPSHSSFVKLLLARNISPPTGDSSYISSLVPNSACARSCGSAVIESVTVQELESENKSVDMHKHTSHVRPTAGGWACTTSKLHQVLKAHFLVVNSLYPLTSVVAFYQAREFQCLPSTPCSYGSLSASLNWLTNLWRFSGM</sequence>
<protein>
    <submittedName>
        <fullName evidence="1">Uncharacterized protein</fullName>
    </submittedName>
</protein>
<evidence type="ECO:0000313" key="1">
    <source>
        <dbReference type="EnsemblPlants" id="Pp3c11_1630V3.2"/>
    </source>
</evidence>
<keyword evidence="2" id="KW-1185">Reference proteome</keyword>
<dbReference type="Proteomes" id="UP000006727">
    <property type="component" value="Chromosome 11"/>
</dbReference>
<dbReference type="EMBL" id="ABEU02000011">
    <property type="status" value="NOT_ANNOTATED_CDS"/>
    <property type="molecule type" value="Genomic_DNA"/>
</dbReference>